<accession>A0A2M7Z4C1</accession>
<gene>
    <name evidence="2" type="ORF">CO145_02910</name>
</gene>
<keyword evidence="1" id="KW-1133">Transmembrane helix</keyword>
<reference evidence="3" key="1">
    <citation type="submission" date="2017-09" db="EMBL/GenBank/DDBJ databases">
        <title>Depth-based differentiation of microbial function through sediment-hosted aquifers and enrichment of novel symbionts in the deep terrestrial subsurface.</title>
        <authorList>
            <person name="Probst A.J."/>
            <person name="Ladd B."/>
            <person name="Jarett J.K."/>
            <person name="Geller-Mcgrath D.E."/>
            <person name="Sieber C.M.K."/>
            <person name="Emerson J.B."/>
            <person name="Anantharaman K."/>
            <person name="Thomas B.C."/>
            <person name="Malmstrom R."/>
            <person name="Stieglmeier M."/>
            <person name="Klingl A."/>
            <person name="Woyke T."/>
            <person name="Ryan C.M."/>
            <person name="Banfield J.F."/>
        </authorList>
    </citation>
    <scope>NUCLEOTIDE SEQUENCE [LARGE SCALE GENOMIC DNA]</scope>
</reference>
<keyword evidence="1" id="KW-0812">Transmembrane</keyword>
<dbReference type="EMBL" id="PFVR01000101">
    <property type="protein sequence ID" value="PJA83992.1"/>
    <property type="molecule type" value="Genomic_DNA"/>
</dbReference>
<sequence>MYKEKKLKHLKRKLSIPFKSGGGQSGVSLFLVIVIMTILLASALGLSAIFLGQMVMFRGMGYSVIGFYAADAGIEKVLTERENPLSLNGYSDTLPNGSSYILSVLSSGPNCDAANFCIKSVGTYKEVKRAIEITY</sequence>
<keyword evidence="1" id="KW-0472">Membrane</keyword>
<feature type="transmembrane region" description="Helical" evidence="1">
    <location>
        <begin position="27"/>
        <end position="51"/>
    </location>
</feature>
<evidence type="ECO:0008006" key="4">
    <source>
        <dbReference type="Google" id="ProtNLM"/>
    </source>
</evidence>
<evidence type="ECO:0000313" key="3">
    <source>
        <dbReference type="Proteomes" id="UP000231034"/>
    </source>
</evidence>
<proteinExistence type="predicted"/>
<evidence type="ECO:0000256" key="1">
    <source>
        <dbReference type="SAM" id="Phobius"/>
    </source>
</evidence>
<organism evidence="2 3">
    <name type="scientific">Candidatus Nealsonbacteria bacterium CG_4_9_14_3_um_filter_37_13</name>
    <dbReference type="NCBI Taxonomy" id="1974695"/>
    <lineage>
        <taxon>Bacteria</taxon>
        <taxon>Candidatus Nealsoniibacteriota</taxon>
    </lineage>
</organism>
<name>A0A2M7Z4C1_9BACT</name>
<evidence type="ECO:0000313" key="2">
    <source>
        <dbReference type="EMBL" id="PJA83992.1"/>
    </source>
</evidence>
<dbReference type="AlphaFoldDB" id="A0A2M7Z4C1"/>
<protein>
    <recommendedName>
        <fullName evidence="4">Type 4 fimbrial biogenesis protein PilX N-terminal domain-containing protein</fullName>
    </recommendedName>
</protein>
<comment type="caution">
    <text evidence="2">The sequence shown here is derived from an EMBL/GenBank/DDBJ whole genome shotgun (WGS) entry which is preliminary data.</text>
</comment>
<dbReference type="Proteomes" id="UP000231034">
    <property type="component" value="Unassembled WGS sequence"/>
</dbReference>